<dbReference type="EMBL" id="JBICYV010000010">
    <property type="protein sequence ID" value="MFG3013028.1"/>
    <property type="molecule type" value="Genomic_DNA"/>
</dbReference>
<reference evidence="1 2" key="1">
    <citation type="submission" date="2024-10" db="EMBL/GenBank/DDBJ databases">
        <title>The Natural Products Discovery Center: Release of the First 8490 Sequenced Strains for Exploring Actinobacteria Biosynthetic Diversity.</title>
        <authorList>
            <person name="Kalkreuter E."/>
            <person name="Kautsar S.A."/>
            <person name="Yang D."/>
            <person name="Bader C.D."/>
            <person name="Teijaro C.N."/>
            <person name="Fluegel L."/>
            <person name="Davis C.M."/>
            <person name="Simpson J.R."/>
            <person name="Lauterbach L."/>
            <person name="Steele A.D."/>
            <person name="Gui C."/>
            <person name="Meng S."/>
            <person name="Li G."/>
            <person name="Viehrig K."/>
            <person name="Ye F."/>
            <person name="Su P."/>
            <person name="Kiefer A.F."/>
            <person name="Nichols A."/>
            <person name="Cepeda A.J."/>
            <person name="Yan W."/>
            <person name="Fan B."/>
            <person name="Jiang Y."/>
            <person name="Adhikari A."/>
            <person name="Zheng C.-J."/>
            <person name="Schuster L."/>
            <person name="Cowan T.M."/>
            <person name="Smanski M.J."/>
            <person name="Chevrette M.G."/>
            <person name="De Carvalho L.P.S."/>
            <person name="Shen B."/>
        </authorList>
    </citation>
    <scope>NUCLEOTIDE SEQUENCE [LARGE SCALE GENOMIC DNA]</scope>
    <source>
        <strain evidence="1 2">NPDC048320</strain>
    </source>
</reference>
<accession>A0ABW7BAG8</accession>
<evidence type="ECO:0000313" key="2">
    <source>
        <dbReference type="Proteomes" id="UP001604267"/>
    </source>
</evidence>
<sequence>MQPLPACTACTLRHPPHHAAPAWLHPAPDLPRAVICTRHQQASSDPRQRIPLDIRTLPELTHARRPPTTASLSWATTITTRWYDHHQHLHTRWHTRLHQLTTANPHLTPGPASPTLTCRTLITYPETLTLATTLDRLPRHTPLTRTQQTAFLRHLARRLHLTHLVPADHDLLWQRLTTR</sequence>
<organism evidence="1 2">
    <name type="scientific">Streptomyces cinerochromogenes</name>
    <dbReference type="NCBI Taxonomy" id="66422"/>
    <lineage>
        <taxon>Bacteria</taxon>
        <taxon>Bacillati</taxon>
        <taxon>Actinomycetota</taxon>
        <taxon>Actinomycetes</taxon>
        <taxon>Kitasatosporales</taxon>
        <taxon>Streptomycetaceae</taxon>
        <taxon>Streptomyces</taxon>
    </lineage>
</organism>
<evidence type="ECO:0000313" key="1">
    <source>
        <dbReference type="EMBL" id="MFG3013028.1"/>
    </source>
</evidence>
<comment type="caution">
    <text evidence="1">The sequence shown here is derived from an EMBL/GenBank/DDBJ whole genome shotgun (WGS) entry which is preliminary data.</text>
</comment>
<dbReference type="Proteomes" id="UP001604267">
    <property type="component" value="Unassembled WGS sequence"/>
</dbReference>
<protein>
    <submittedName>
        <fullName evidence="1">Uncharacterized protein</fullName>
    </submittedName>
</protein>
<name>A0ABW7BAG8_9ACTN</name>
<dbReference type="RefSeq" id="WP_392819122.1">
    <property type="nucleotide sequence ID" value="NZ_JBICYV010000010.1"/>
</dbReference>
<keyword evidence="2" id="KW-1185">Reference proteome</keyword>
<gene>
    <name evidence="1" type="ORF">ACGFZB_21685</name>
</gene>
<proteinExistence type="predicted"/>